<gene>
    <name evidence="1" type="ORF">GALL_383440</name>
</gene>
<organism evidence="1">
    <name type="scientific">mine drainage metagenome</name>
    <dbReference type="NCBI Taxonomy" id="410659"/>
    <lineage>
        <taxon>unclassified sequences</taxon>
        <taxon>metagenomes</taxon>
        <taxon>ecological metagenomes</taxon>
    </lineage>
</organism>
<dbReference type="AlphaFoldDB" id="A0A1J5QIY9"/>
<dbReference type="EMBL" id="MLJW01001139">
    <property type="protein sequence ID" value="OIQ79911.1"/>
    <property type="molecule type" value="Genomic_DNA"/>
</dbReference>
<sequence length="174" mass="19492">MPTLTRAAIEINTSNDALRDLIALGYLNGSRPGHAYDIPQAEVDRLATIPYVTEPHSSALVVSVEPARKENDQSNGRAFVGWTPKKGAFSEVQVQGVTKWWQAQNPDTVEVVVVTRHGWILHAYEVDGEPIHHESRAEWHFPVTLHDTDKTRPFLEHRLPPRPGPLAYTLPARP</sequence>
<name>A0A1J5QIY9_9ZZZZ</name>
<proteinExistence type="predicted"/>
<evidence type="ECO:0000313" key="1">
    <source>
        <dbReference type="EMBL" id="OIQ79911.1"/>
    </source>
</evidence>
<reference evidence="1" key="1">
    <citation type="submission" date="2016-10" db="EMBL/GenBank/DDBJ databases">
        <title>Sequence of Gallionella enrichment culture.</title>
        <authorList>
            <person name="Poehlein A."/>
            <person name="Muehling M."/>
            <person name="Daniel R."/>
        </authorList>
    </citation>
    <scope>NUCLEOTIDE SEQUENCE</scope>
</reference>
<accession>A0A1J5QIY9</accession>
<comment type="caution">
    <text evidence="1">The sequence shown here is derived from an EMBL/GenBank/DDBJ whole genome shotgun (WGS) entry which is preliminary data.</text>
</comment>
<protein>
    <submittedName>
        <fullName evidence="1">Uncharacterized protein</fullName>
    </submittedName>
</protein>